<feature type="domain" description="Bacterial virulence" evidence="2">
    <location>
        <begin position="281"/>
        <end position="466"/>
    </location>
</feature>
<dbReference type="Pfam" id="PF06057">
    <property type="entry name" value="VirJ"/>
    <property type="match status" value="1"/>
</dbReference>
<dbReference type="InterPro" id="IPR011225">
    <property type="entry name" value="IV_sec_VirJ"/>
</dbReference>
<organism evidence="3 4">
    <name type="scientific">Hydrogenophaga laconesensis</name>
    <dbReference type="NCBI Taxonomy" id="1805971"/>
    <lineage>
        <taxon>Bacteria</taxon>
        <taxon>Pseudomonadati</taxon>
        <taxon>Pseudomonadota</taxon>
        <taxon>Betaproteobacteria</taxon>
        <taxon>Burkholderiales</taxon>
        <taxon>Comamonadaceae</taxon>
        <taxon>Hydrogenophaga</taxon>
    </lineage>
</organism>
<dbReference type="InterPro" id="IPR029058">
    <property type="entry name" value="AB_hydrolase_fold"/>
</dbReference>
<dbReference type="SUPFAM" id="SSF53474">
    <property type="entry name" value="alpha/beta-Hydrolases"/>
    <property type="match status" value="2"/>
</dbReference>
<proteinExistence type="predicted"/>
<sequence length="467" mass="48495">MKRALIVASLLTALSLPMGVGAQGPAPRVAAPAAASAETISHGNFKDVALVRPPGVANAFVLFLSGEDGWTPALAAQAQALAARGALVAGIHTPRLLAALTKDGGDCLLPDGDLENLSHFLQGYARLPAYFPPLLVGEGQGGVLAYAMLAQAPAQTFGGAVSMGFCPALAVRRPLCKGEDVHFTRRPDRAGLTLLPSPSLHGPWTVLQGTAHNACAAAVVQDFVAQVRGAELVHVAGVDTTSALLDAQLKLGRAPAAAALAPDTGVADLPLVPVPSSGTSDTFAVLLSGDGGWAGIDKELAARLAAAGMSVVGLDSLRYFWSARTPEGLANDLDRVLRSFAVQWKKSRALLIGYSQGADVLPFAVPRLPATSRGLVAHTVLIGPGEKASFEFRLSNWVKRDSGGLPLKPELQKLTAANTLCVYGTGDRDTICPRVPAGQVTGVPLPGDHHFNGNYQKLADEILQRTR</sequence>
<evidence type="ECO:0000256" key="1">
    <source>
        <dbReference type="SAM" id="SignalP"/>
    </source>
</evidence>
<dbReference type="Gene3D" id="3.40.50.1820">
    <property type="entry name" value="alpha/beta hydrolase"/>
    <property type="match status" value="1"/>
</dbReference>
<dbReference type="PIRSF" id="PIRSF029063">
    <property type="entry name" value="IV_sec_VirJ"/>
    <property type="match status" value="1"/>
</dbReference>
<dbReference type="RefSeq" id="WP_204735377.1">
    <property type="nucleotide sequence ID" value="NZ_JAVDWE010000015.1"/>
</dbReference>
<evidence type="ECO:0000313" key="3">
    <source>
        <dbReference type="EMBL" id="MDR7096693.1"/>
    </source>
</evidence>
<accession>A0ABU1VGT3</accession>
<keyword evidence="1" id="KW-0732">Signal</keyword>
<feature type="signal peptide" evidence="1">
    <location>
        <begin position="1"/>
        <end position="22"/>
    </location>
</feature>
<dbReference type="Proteomes" id="UP001265550">
    <property type="component" value="Unassembled WGS sequence"/>
</dbReference>
<reference evidence="3 4" key="1">
    <citation type="submission" date="2023-07" db="EMBL/GenBank/DDBJ databases">
        <title>Sorghum-associated microbial communities from plants grown in Nebraska, USA.</title>
        <authorList>
            <person name="Schachtman D."/>
        </authorList>
    </citation>
    <scope>NUCLEOTIDE SEQUENCE [LARGE SCALE GENOMIC DNA]</scope>
    <source>
        <strain evidence="3 4">BE240</strain>
    </source>
</reference>
<evidence type="ECO:0000259" key="2">
    <source>
        <dbReference type="Pfam" id="PF06057"/>
    </source>
</evidence>
<feature type="chain" id="PRO_5045410286" evidence="1">
    <location>
        <begin position="23"/>
        <end position="467"/>
    </location>
</feature>
<dbReference type="InterPro" id="IPR010333">
    <property type="entry name" value="VirJ"/>
</dbReference>
<evidence type="ECO:0000313" key="4">
    <source>
        <dbReference type="Proteomes" id="UP001265550"/>
    </source>
</evidence>
<keyword evidence="4" id="KW-1185">Reference proteome</keyword>
<dbReference type="EMBL" id="JAVDWE010000015">
    <property type="protein sequence ID" value="MDR7096693.1"/>
    <property type="molecule type" value="Genomic_DNA"/>
</dbReference>
<protein>
    <submittedName>
        <fullName evidence="3">Type IV secretory pathway VirJ component</fullName>
    </submittedName>
</protein>
<name>A0ABU1VGT3_9BURK</name>
<comment type="caution">
    <text evidence="3">The sequence shown here is derived from an EMBL/GenBank/DDBJ whole genome shotgun (WGS) entry which is preliminary data.</text>
</comment>
<gene>
    <name evidence="3" type="ORF">J2X09_004450</name>
</gene>